<evidence type="ECO:0000313" key="2">
    <source>
        <dbReference type="EMBL" id="NIR76575.1"/>
    </source>
</evidence>
<gene>
    <name evidence="2" type="ORF">GWO12_15955</name>
</gene>
<feature type="transmembrane region" description="Helical" evidence="1">
    <location>
        <begin position="68"/>
        <end position="86"/>
    </location>
</feature>
<dbReference type="AlphaFoldDB" id="A0AAE5CD44"/>
<evidence type="ECO:0008006" key="4">
    <source>
        <dbReference type="Google" id="ProtNLM"/>
    </source>
</evidence>
<dbReference type="Proteomes" id="UP000702544">
    <property type="component" value="Unassembled WGS sequence"/>
</dbReference>
<organism evidence="2 3">
    <name type="scientific">Candidatus Kutchimonas denitrificans</name>
    <dbReference type="NCBI Taxonomy" id="3056748"/>
    <lineage>
        <taxon>Bacteria</taxon>
        <taxon>Pseudomonadati</taxon>
        <taxon>Gemmatimonadota</taxon>
        <taxon>Gemmatimonadia</taxon>
        <taxon>Candidatus Palauibacterales</taxon>
        <taxon>Candidatus Palauibacteraceae</taxon>
        <taxon>Candidatus Kutchimonas</taxon>
    </lineage>
</organism>
<name>A0AAE5CD44_9BACT</name>
<feature type="transmembrane region" description="Helical" evidence="1">
    <location>
        <begin position="92"/>
        <end position="110"/>
    </location>
</feature>
<keyword evidence="1" id="KW-0472">Membrane</keyword>
<keyword evidence="1" id="KW-0812">Transmembrane</keyword>
<proteinExistence type="predicted"/>
<comment type="caution">
    <text evidence="2">The sequence shown here is derived from an EMBL/GenBank/DDBJ whole genome shotgun (WGS) entry which is preliminary data.</text>
</comment>
<feature type="transmembrane region" description="Helical" evidence="1">
    <location>
        <begin position="43"/>
        <end position="61"/>
    </location>
</feature>
<accession>A0AAE5CD44</accession>
<sequence>MKVAAVGARLFLGLIFVMFGLSEWVEAIHLGEPYPFVGTMAEYGLLQLVKALQVIGGVMLLTNFYVPLALVILAPIATNIFFYAIFVDRSFLIPDIIIFALAAYLVWAYWDYFRHIVTRKAEPRA</sequence>
<evidence type="ECO:0000313" key="3">
    <source>
        <dbReference type="Proteomes" id="UP000702544"/>
    </source>
</evidence>
<keyword evidence="1" id="KW-1133">Transmembrane helix</keyword>
<reference evidence="2 3" key="1">
    <citation type="submission" date="2020-01" db="EMBL/GenBank/DDBJ databases">
        <title>Genomes assembled from Gulf of Kutch pelagic sediment metagenomes.</title>
        <authorList>
            <person name="Chandrashekar M."/>
            <person name="Mahajan M.S."/>
            <person name="Dave K.J."/>
            <person name="Vatsa P."/>
            <person name="Nathani N.M."/>
        </authorList>
    </citation>
    <scope>NUCLEOTIDE SEQUENCE [LARGE SCALE GENOMIC DNA]</scope>
    <source>
        <strain evidence="2">KS3-K002</strain>
    </source>
</reference>
<protein>
    <recommendedName>
        <fullName evidence="4">DoxX family protein</fullName>
    </recommendedName>
</protein>
<dbReference type="EMBL" id="JAACAK010000133">
    <property type="protein sequence ID" value="NIR76575.1"/>
    <property type="molecule type" value="Genomic_DNA"/>
</dbReference>
<evidence type="ECO:0000256" key="1">
    <source>
        <dbReference type="SAM" id="Phobius"/>
    </source>
</evidence>